<sequence length="100" mass="11218">MTIDQAILHSYQNRAEIKASDSCACFHCLARFKSHEIKRWYDTDDPNWDGEPILDSGPYPGMTAGCPVCENDSVIGSASGLDLNDEFLRSLDKYWNGSKK</sequence>
<gene>
    <name evidence="1" type="ORF">FPL22_15660</name>
</gene>
<accession>A0A556QLI5</accession>
<dbReference type="OrthoDB" id="9800296at2"/>
<proteinExistence type="predicted"/>
<organism evidence="1 2">
    <name type="scientific">Rariglobus hedericola</name>
    <dbReference type="NCBI Taxonomy" id="2597822"/>
    <lineage>
        <taxon>Bacteria</taxon>
        <taxon>Pseudomonadati</taxon>
        <taxon>Verrucomicrobiota</taxon>
        <taxon>Opitutia</taxon>
        <taxon>Opitutales</taxon>
        <taxon>Opitutaceae</taxon>
        <taxon>Rariglobus</taxon>
    </lineage>
</organism>
<dbReference type="Proteomes" id="UP000315648">
    <property type="component" value="Unassembled WGS sequence"/>
</dbReference>
<evidence type="ECO:0000313" key="1">
    <source>
        <dbReference type="EMBL" id="TSJ77520.1"/>
    </source>
</evidence>
<dbReference type="AlphaFoldDB" id="A0A556QLI5"/>
<protein>
    <submittedName>
        <fullName evidence="1">Cytoplasmic protein</fullName>
    </submittedName>
</protein>
<reference evidence="1 2" key="1">
    <citation type="submission" date="2019-07" db="EMBL/GenBank/DDBJ databases">
        <title>Description of 53C-WASEF.</title>
        <authorList>
            <person name="Pitt A."/>
            <person name="Hahn M.W."/>
        </authorList>
    </citation>
    <scope>NUCLEOTIDE SEQUENCE [LARGE SCALE GENOMIC DNA]</scope>
    <source>
        <strain evidence="1 2">53C-WASEF</strain>
    </source>
</reference>
<evidence type="ECO:0000313" key="2">
    <source>
        <dbReference type="Proteomes" id="UP000315648"/>
    </source>
</evidence>
<dbReference type="EMBL" id="VMBG01000002">
    <property type="protein sequence ID" value="TSJ77520.1"/>
    <property type="molecule type" value="Genomic_DNA"/>
</dbReference>
<comment type="caution">
    <text evidence="1">The sequence shown here is derived from an EMBL/GenBank/DDBJ whole genome shotgun (WGS) entry which is preliminary data.</text>
</comment>
<dbReference type="RefSeq" id="WP_144353941.1">
    <property type="nucleotide sequence ID" value="NZ_CBCRVV010000037.1"/>
</dbReference>
<keyword evidence="2" id="KW-1185">Reference proteome</keyword>
<name>A0A556QLI5_9BACT</name>